<sequence length="33" mass="3785">MIKGMYYQTPWGESKTSIGQFRAGTADQNFELE</sequence>
<name>A0A1R1XGQ7_9FUNG</name>
<feature type="non-terminal residue" evidence="1">
    <location>
        <position position="33"/>
    </location>
</feature>
<reference evidence="2" key="1">
    <citation type="submission" date="2017-01" db="EMBL/GenBank/DDBJ databases">
        <authorList>
            <person name="Wang Y."/>
            <person name="White M."/>
            <person name="Kvist S."/>
            <person name="Moncalvo J.-M."/>
        </authorList>
    </citation>
    <scope>NUCLEOTIDE SEQUENCE [LARGE SCALE GENOMIC DNA]</scope>
    <source>
        <strain evidence="2">ID-206-W2</strain>
    </source>
</reference>
<dbReference type="EMBL" id="LSSM01004910">
    <property type="protein sequence ID" value="OMJ13827.1"/>
    <property type="molecule type" value="Genomic_DNA"/>
</dbReference>
<keyword evidence="2" id="KW-1185">Reference proteome</keyword>
<accession>A0A1R1XGQ7</accession>
<gene>
    <name evidence="1" type="ORF">AYI69_g8835</name>
</gene>
<evidence type="ECO:0000313" key="1">
    <source>
        <dbReference type="EMBL" id="OMJ13827.1"/>
    </source>
</evidence>
<protein>
    <submittedName>
        <fullName evidence="1">Uncharacterized protein</fullName>
    </submittedName>
</protein>
<organism evidence="1 2">
    <name type="scientific">Smittium culicis</name>
    <dbReference type="NCBI Taxonomy" id="133412"/>
    <lineage>
        <taxon>Eukaryota</taxon>
        <taxon>Fungi</taxon>
        <taxon>Fungi incertae sedis</taxon>
        <taxon>Zoopagomycota</taxon>
        <taxon>Kickxellomycotina</taxon>
        <taxon>Harpellomycetes</taxon>
        <taxon>Harpellales</taxon>
        <taxon>Legeriomycetaceae</taxon>
        <taxon>Smittium</taxon>
    </lineage>
</organism>
<dbReference type="AlphaFoldDB" id="A0A1R1XGQ7"/>
<comment type="caution">
    <text evidence="1">The sequence shown here is derived from an EMBL/GenBank/DDBJ whole genome shotgun (WGS) entry which is preliminary data.</text>
</comment>
<evidence type="ECO:0000313" key="2">
    <source>
        <dbReference type="Proteomes" id="UP000187429"/>
    </source>
</evidence>
<dbReference type="Proteomes" id="UP000187429">
    <property type="component" value="Unassembled WGS sequence"/>
</dbReference>
<proteinExistence type="predicted"/>